<dbReference type="EMBL" id="CP002104">
    <property type="protein sequence ID" value="ADP38760.1"/>
    <property type="molecule type" value="Genomic_DNA"/>
</dbReference>
<proteinExistence type="predicted"/>
<gene>
    <name evidence="1" type="ordered locus">HMPREF0421_20678</name>
</gene>
<sequence>MREIQTFQQEHFAGFGITPAYAGNTYSKYSLIENTRDHPRVCGKYAQRARDEEAIGGSPPRMREILILQCKQ</sequence>
<dbReference type="KEGG" id="gvg:HMPREF0421_20678"/>
<dbReference type="Proteomes" id="UP000001453">
    <property type="component" value="Chromosome"/>
</dbReference>
<dbReference type="HOGENOM" id="CLU_2716657_0_0_11"/>
<name>E3D9L6_GARV3</name>
<organism evidence="1 2">
    <name type="scientific">Gardnerella vaginalis (strain ATCC 14019 / 317)</name>
    <dbReference type="NCBI Taxonomy" id="525284"/>
    <lineage>
        <taxon>Bacteria</taxon>
        <taxon>Bacillati</taxon>
        <taxon>Actinomycetota</taxon>
        <taxon>Actinomycetes</taxon>
        <taxon>Bifidobacteriales</taxon>
        <taxon>Bifidobacteriaceae</taxon>
        <taxon>Gardnerella</taxon>
    </lineage>
</organism>
<dbReference type="AntiFam" id="ANF00057">
    <property type="entry name" value="Translation of E. coli type CRISPR repeat"/>
</dbReference>
<evidence type="ECO:0000313" key="1">
    <source>
        <dbReference type="EMBL" id="ADP38760.1"/>
    </source>
</evidence>
<reference evidence="1 2" key="1">
    <citation type="journal article" date="2010" name="PLoS ONE">
        <title>Comparative genomics of Gardnerella vaginalis strains reveals substantial differences in metabolic and virulence potential.</title>
        <authorList>
            <person name="Yeoman C.J."/>
            <person name="Yildirim S."/>
            <person name="Thomas S.M."/>
            <person name="Durkin A.S."/>
            <person name="Torralba M."/>
            <person name="Sutton G."/>
            <person name="Buhay C.J."/>
            <person name="Ding Y."/>
            <person name="Dugan-Rocha S.P."/>
            <person name="Muzny D.M."/>
            <person name="Qin X."/>
            <person name="Gibbs R.A."/>
            <person name="Leigh S.R."/>
            <person name="Stumpf R."/>
            <person name="White B.A."/>
            <person name="Highlander S.K."/>
            <person name="Nelson K.E."/>
            <person name="Wilson B.A."/>
        </authorList>
    </citation>
    <scope>NUCLEOTIDE SEQUENCE [LARGE SCALE GENOMIC DNA]</scope>
    <source>
        <strain evidence="2">ATCC 14019 / 317</strain>
    </source>
</reference>
<dbReference type="AlphaFoldDB" id="E3D9L6"/>
<evidence type="ECO:0000313" key="2">
    <source>
        <dbReference type="Proteomes" id="UP000001453"/>
    </source>
</evidence>
<protein>
    <submittedName>
        <fullName evidence="1">Uncharacterized protein</fullName>
    </submittedName>
</protein>
<accession>E3D9L6</accession>